<evidence type="ECO:0000256" key="2">
    <source>
        <dbReference type="SAM" id="Phobius"/>
    </source>
</evidence>
<keyword evidence="3" id="KW-0732">Signal</keyword>
<feature type="chain" id="PRO_5004670000" description="EGF-like domain-containing protein" evidence="3">
    <location>
        <begin position="27"/>
        <end position="399"/>
    </location>
</feature>
<gene>
    <name evidence="4" type="ORF">EAH_00016640</name>
</gene>
<keyword evidence="2" id="KW-1133">Transmembrane helix</keyword>
<feature type="region of interest" description="Disordered" evidence="1">
    <location>
        <begin position="355"/>
        <end position="377"/>
    </location>
</feature>
<feature type="signal peptide" evidence="3">
    <location>
        <begin position="1"/>
        <end position="26"/>
    </location>
</feature>
<dbReference type="OMA" id="GTSHESK"/>
<evidence type="ECO:0000313" key="5">
    <source>
        <dbReference type="Proteomes" id="UP000018050"/>
    </source>
</evidence>
<protein>
    <recommendedName>
        <fullName evidence="6">EGF-like domain-containing protein</fullName>
    </recommendedName>
</protein>
<dbReference type="EMBL" id="HG671283">
    <property type="protein sequence ID" value="CDI80676.1"/>
    <property type="molecule type" value="Genomic_DNA"/>
</dbReference>
<dbReference type="OrthoDB" id="348914at2759"/>
<sequence>MRRLFARSLLLFFCLLYLHCFSRAYATHPELTGHSEWSLHTPEGPNVSESAVDAAALPEEPQVTDKGGKWGREMQNAADDSSSSKEVTLRQHGPNGSRPALDASSPLPSPPTSGDDSLSGSSEAASPDADAASEASEGAVSTSHPESPEAPEAPPLDEAITAANSPVSSGRPAEGADEGLQQQQLRPVGQWKSALQSNGFQGGGGTLKGGPQGAAETAADKENKENRNTTQAAPLTCADLPCGEGQLTCSGPFRGRFLCICRPGFVLQRTGGQGRCVDSRSSSSTSTSSRSDDVLGTGKVQGGGGTSHESKWTILLAILGAGVGVLLLLLLLWGAISWHRIKKDPMPKSVNEEFSSLLDEQSSTRSSYSYNSRQRRRNELRWDSFESEAGAAEEKQVKV</sequence>
<evidence type="ECO:0000256" key="3">
    <source>
        <dbReference type="SAM" id="SignalP"/>
    </source>
</evidence>
<evidence type="ECO:0008006" key="6">
    <source>
        <dbReference type="Google" id="ProtNLM"/>
    </source>
</evidence>
<accession>U6GKB6</accession>
<dbReference type="GeneID" id="25269734"/>
<dbReference type="VEuPathDB" id="ToxoDB:EAH_00016640"/>
<dbReference type="AlphaFoldDB" id="U6GKB6"/>
<evidence type="ECO:0000256" key="1">
    <source>
        <dbReference type="SAM" id="MobiDB-lite"/>
    </source>
</evidence>
<dbReference type="RefSeq" id="XP_013249398.1">
    <property type="nucleotide sequence ID" value="XM_013393944.1"/>
</dbReference>
<feature type="region of interest" description="Disordered" evidence="1">
    <location>
        <begin position="55"/>
        <end position="229"/>
    </location>
</feature>
<keyword evidence="2" id="KW-0812">Transmembrane</keyword>
<keyword evidence="2" id="KW-0472">Membrane</keyword>
<reference evidence="4" key="2">
    <citation type="submission" date="2013-10" db="EMBL/GenBank/DDBJ databases">
        <authorList>
            <person name="Aslett M."/>
        </authorList>
    </citation>
    <scope>NUCLEOTIDE SEQUENCE</scope>
    <source>
        <strain evidence="4">Houghton</strain>
    </source>
</reference>
<evidence type="ECO:0000313" key="4">
    <source>
        <dbReference type="EMBL" id="CDI80676.1"/>
    </source>
</evidence>
<feature type="compositionally biased region" description="Gly residues" evidence="1">
    <location>
        <begin position="200"/>
        <end position="212"/>
    </location>
</feature>
<organism evidence="4 5">
    <name type="scientific">Eimeria acervulina</name>
    <name type="common">Coccidian parasite</name>
    <dbReference type="NCBI Taxonomy" id="5801"/>
    <lineage>
        <taxon>Eukaryota</taxon>
        <taxon>Sar</taxon>
        <taxon>Alveolata</taxon>
        <taxon>Apicomplexa</taxon>
        <taxon>Conoidasida</taxon>
        <taxon>Coccidia</taxon>
        <taxon>Eucoccidiorida</taxon>
        <taxon>Eimeriorina</taxon>
        <taxon>Eimeriidae</taxon>
        <taxon>Eimeria</taxon>
    </lineage>
</organism>
<feature type="compositionally biased region" description="Low complexity" evidence="1">
    <location>
        <begin position="361"/>
        <end position="372"/>
    </location>
</feature>
<keyword evidence="5" id="KW-1185">Reference proteome</keyword>
<feature type="compositionally biased region" description="Low complexity" evidence="1">
    <location>
        <begin position="97"/>
        <end position="141"/>
    </location>
</feature>
<feature type="transmembrane region" description="Helical" evidence="2">
    <location>
        <begin position="312"/>
        <end position="336"/>
    </location>
</feature>
<reference evidence="4" key="1">
    <citation type="submission" date="2013-10" db="EMBL/GenBank/DDBJ databases">
        <title>Genomic analysis of the causative agents of coccidiosis in chickens.</title>
        <authorList>
            <person name="Reid A.J."/>
            <person name="Blake D."/>
            <person name="Billington K."/>
            <person name="Browne H."/>
            <person name="Dunn M."/>
            <person name="Hung S."/>
            <person name="Kawahara F."/>
            <person name="Miranda-Saavedra D."/>
            <person name="Mourier T."/>
            <person name="Nagra H."/>
            <person name="Otto T.D."/>
            <person name="Rawlings N."/>
            <person name="Sanchez A."/>
            <person name="Sanders M."/>
            <person name="Subramaniam C."/>
            <person name="Tay Y."/>
            <person name="Dear P."/>
            <person name="Doerig C."/>
            <person name="Gruber A."/>
            <person name="Parkinson J."/>
            <person name="Shirley M."/>
            <person name="Wan K.L."/>
            <person name="Berriman M."/>
            <person name="Tomley F."/>
            <person name="Pain A."/>
        </authorList>
    </citation>
    <scope>NUCLEOTIDE SEQUENCE</scope>
    <source>
        <strain evidence="4">Houghton</strain>
    </source>
</reference>
<name>U6GKB6_EIMAC</name>
<feature type="compositionally biased region" description="Low complexity" evidence="1">
    <location>
        <begin position="279"/>
        <end position="289"/>
    </location>
</feature>
<dbReference type="Proteomes" id="UP000018050">
    <property type="component" value="Unassembled WGS sequence"/>
</dbReference>
<proteinExistence type="predicted"/>
<dbReference type="CDD" id="cd00054">
    <property type="entry name" value="EGF_CA"/>
    <property type="match status" value="1"/>
</dbReference>
<feature type="region of interest" description="Disordered" evidence="1">
    <location>
        <begin position="269"/>
        <end position="307"/>
    </location>
</feature>
<feature type="compositionally biased region" description="Basic and acidic residues" evidence="1">
    <location>
        <begin position="218"/>
        <end position="227"/>
    </location>
</feature>